<dbReference type="InterPro" id="IPR007513">
    <property type="entry name" value="SERF-like_N"/>
</dbReference>
<feature type="compositionally biased region" description="Basic and acidic residues" evidence="1">
    <location>
        <begin position="1"/>
        <end position="15"/>
    </location>
</feature>
<dbReference type="Pfam" id="PF04419">
    <property type="entry name" value="SERF-like_N"/>
    <property type="match status" value="1"/>
</dbReference>
<dbReference type="EMBL" id="SRPY01000616">
    <property type="protein sequence ID" value="KAG5920381.1"/>
    <property type="molecule type" value="Genomic_DNA"/>
</dbReference>
<proteinExistence type="predicted"/>
<evidence type="ECO:0000313" key="3">
    <source>
        <dbReference type="EMBL" id="KAG5920381.1"/>
    </source>
</evidence>
<name>A0A8K0J2X3_9HYPO</name>
<dbReference type="Proteomes" id="UP000811619">
    <property type="component" value="Unassembled WGS sequence"/>
</dbReference>
<keyword evidence="4" id="KW-1185">Reference proteome</keyword>
<accession>A0A8K0J2X3</accession>
<evidence type="ECO:0000259" key="2">
    <source>
        <dbReference type="Pfam" id="PF04419"/>
    </source>
</evidence>
<dbReference type="OrthoDB" id="18018at2759"/>
<feature type="region of interest" description="Disordered" evidence="1">
    <location>
        <begin position="1"/>
        <end position="39"/>
    </location>
</feature>
<gene>
    <name evidence="3" type="ORF">E4U42_006213</name>
</gene>
<dbReference type="AlphaFoldDB" id="A0A8K0J2X3"/>
<comment type="caution">
    <text evidence="3">The sequence shown here is derived from an EMBL/GenBank/DDBJ whole genome shotgun (WGS) entry which is preliminary data.</text>
</comment>
<protein>
    <recommendedName>
        <fullName evidence="2">Small EDRK-rich factor-like N-terminal domain-containing protein</fullName>
    </recommendedName>
</protein>
<evidence type="ECO:0000313" key="4">
    <source>
        <dbReference type="Proteomes" id="UP000811619"/>
    </source>
</evidence>
<feature type="domain" description="Small EDRK-rich factor-like N-terminal" evidence="2">
    <location>
        <begin position="1"/>
        <end position="37"/>
    </location>
</feature>
<sequence>MARGNQRDKAREANQKKLASMKKGNNMSGSEMQRAKESAAEIMRAKQAAGKPASSRIVLSNWLLHVYLLA</sequence>
<reference evidence="3" key="1">
    <citation type="journal article" date="2020" name="bioRxiv">
        <title>Whole genome comparisons of ergot fungi reveals the divergence and evolution of species within the genus Claviceps are the result of varying mechanisms driving genome evolution and host range expansion.</title>
        <authorList>
            <person name="Wyka S.A."/>
            <person name="Mondo S.J."/>
            <person name="Liu M."/>
            <person name="Dettman J."/>
            <person name="Nalam V."/>
            <person name="Broders K.D."/>
        </authorList>
    </citation>
    <scope>NUCLEOTIDE SEQUENCE</scope>
    <source>
        <strain evidence="3">CCC 489</strain>
    </source>
</reference>
<organism evidence="3 4">
    <name type="scientific">Claviceps africana</name>
    <dbReference type="NCBI Taxonomy" id="83212"/>
    <lineage>
        <taxon>Eukaryota</taxon>
        <taxon>Fungi</taxon>
        <taxon>Dikarya</taxon>
        <taxon>Ascomycota</taxon>
        <taxon>Pezizomycotina</taxon>
        <taxon>Sordariomycetes</taxon>
        <taxon>Hypocreomycetidae</taxon>
        <taxon>Hypocreales</taxon>
        <taxon>Clavicipitaceae</taxon>
        <taxon>Claviceps</taxon>
    </lineage>
</organism>
<evidence type="ECO:0000256" key="1">
    <source>
        <dbReference type="SAM" id="MobiDB-lite"/>
    </source>
</evidence>